<dbReference type="STRING" id="1544798.LH29_10220"/>
<dbReference type="Pfam" id="PF17170">
    <property type="entry name" value="DUF5128"/>
    <property type="match status" value="1"/>
</dbReference>
<dbReference type="RefSeq" id="WP_045028225.1">
    <property type="nucleotide sequence ID" value="NZ_JRHC01000001.1"/>
</dbReference>
<name>A0A0D8JG39_9BACT</name>
<evidence type="ECO:0000313" key="1">
    <source>
        <dbReference type="EMBL" id="KJF45689.1"/>
    </source>
</evidence>
<organism evidence="1 2">
    <name type="scientific">Draconibacterium sediminis</name>
    <dbReference type="NCBI Taxonomy" id="1544798"/>
    <lineage>
        <taxon>Bacteria</taxon>
        <taxon>Pseudomonadati</taxon>
        <taxon>Bacteroidota</taxon>
        <taxon>Bacteroidia</taxon>
        <taxon>Marinilabiliales</taxon>
        <taxon>Prolixibacteraceae</taxon>
        <taxon>Draconibacterium</taxon>
    </lineage>
</organism>
<evidence type="ECO:0008006" key="3">
    <source>
        <dbReference type="Google" id="ProtNLM"/>
    </source>
</evidence>
<dbReference type="InterPro" id="IPR011042">
    <property type="entry name" value="6-blade_b-propeller_TolB-like"/>
</dbReference>
<accession>A0A0D8JG39</accession>
<dbReference type="EMBL" id="JRHC01000001">
    <property type="protein sequence ID" value="KJF45689.1"/>
    <property type="molecule type" value="Genomic_DNA"/>
</dbReference>
<dbReference type="SUPFAM" id="SSF63829">
    <property type="entry name" value="Calcium-dependent phosphotriesterase"/>
    <property type="match status" value="1"/>
</dbReference>
<dbReference type="AlphaFoldDB" id="A0A0D8JG39"/>
<dbReference type="Gene3D" id="2.120.10.30">
    <property type="entry name" value="TolB, C-terminal domain"/>
    <property type="match status" value="1"/>
</dbReference>
<sequence length="379" mass="43890">MIKKRLPLIISLIDVLIIWGCSQQPKSNIVTLQPTTSDELYLGTPTEIVQLETTEESSLDYIYKTFIDDENDKIFVLANFNVYTFSRKGKFQSKLKQGNGPGEINMIVAFCADAKNKRFYALDMGNTLHIFNYDGEIIETQKITAFPSFDIYPKDEENVFLYCNYVGRNEKFFVGIYNLQRKEITQKFISEEESPYAILTMGNANNFQKIGDRLFFSSPNIFGLFEAKADTFRRNITYDLGPKSVPENFYSPYVNERKRARFGQACRENGYVPYLLASFYYNQHYISILDDEKGSCFVIDEKDRSKIYMNGQLSDYFNLPKLESLQLPTGIQEKQITFACSPLEFFDDDIQEETKLISIADLNIEIRYDQNPFLIIATD</sequence>
<comment type="caution">
    <text evidence="1">The sequence shown here is derived from an EMBL/GenBank/DDBJ whole genome shotgun (WGS) entry which is preliminary data.</text>
</comment>
<protein>
    <recommendedName>
        <fullName evidence="3">6-bladed beta-propeller</fullName>
    </recommendedName>
</protein>
<dbReference type="Proteomes" id="UP000032544">
    <property type="component" value="Unassembled WGS sequence"/>
</dbReference>
<gene>
    <name evidence="1" type="ORF">LH29_10220</name>
</gene>
<keyword evidence="2" id="KW-1185">Reference proteome</keyword>
<dbReference type="OrthoDB" id="1117267at2"/>
<proteinExistence type="predicted"/>
<reference evidence="1 2" key="1">
    <citation type="submission" date="2014-09" db="EMBL/GenBank/DDBJ databases">
        <title>Draft Genome Sequence of Draconibacterium sp. JN14CK-3.</title>
        <authorList>
            <person name="Dong C."/>
            <person name="Lai Q."/>
            <person name="Shao Z."/>
        </authorList>
    </citation>
    <scope>NUCLEOTIDE SEQUENCE [LARGE SCALE GENOMIC DNA]</scope>
    <source>
        <strain evidence="1 2">JN14CK-3</strain>
    </source>
</reference>
<evidence type="ECO:0000313" key="2">
    <source>
        <dbReference type="Proteomes" id="UP000032544"/>
    </source>
</evidence>